<dbReference type="SUPFAM" id="SSF75708">
    <property type="entry name" value="Chemotaxis phosphatase CheZ"/>
    <property type="match status" value="1"/>
</dbReference>
<dbReference type="GO" id="GO:0050920">
    <property type="term" value="P:regulation of chemotaxis"/>
    <property type="evidence" value="ECO:0007669"/>
    <property type="project" value="InterPro"/>
</dbReference>
<dbReference type="KEGG" id="ptaw:DW352_24840"/>
<dbReference type="EMBL" id="CP031417">
    <property type="protein sequence ID" value="AXK83468.1"/>
    <property type="molecule type" value="Genomic_DNA"/>
</dbReference>
<proteinExistence type="predicted"/>
<organism evidence="2 3">
    <name type="scientific">Pseudolabrys taiwanensis</name>
    <dbReference type="NCBI Taxonomy" id="331696"/>
    <lineage>
        <taxon>Bacteria</taxon>
        <taxon>Pseudomonadati</taxon>
        <taxon>Pseudomonadota</taxon>
        <taxon>Alphaproteobacteria</taxon>
        <taxon>Hyphomicrobiales</taxon>
        <taxon>Xanthobacteraceae</taxon>
        <taxon>Pseudolabrys</taxon>
    </lineage>
</organism>
<dbReference type="Pfam" id="PF04344">
    <property type="entry name" value="CheZ"/>
    <property type="match status" value="1"/>
</dbReference>
<keyword evidence="3" id="KW-1185">Reference proteome</keyword>
<dbReference type="OrthoDB" id="5455460at2"/>
<dbReference type="RefSeq" id="WP_115693847.1">
    <property type="nucleotide sequence ID" value="NZ_CP031417.1"/>
</dbReference>
<dbReference type="AlphaFoldDB" id="A0A346A2S1"/>
<dbReference type="GO" id="GO:0003824">
    <property type="term" value="F:catalytic activity"/>
    <property type="evidence" value="ECO:0007669"/>
    <property type="project" value="InterPro"/>
</dbReference>
<sequence>MQRKTFRIEQMMTSNERRRATAAPAHDLVALHDLVTRQKQDLAALIHDGKQRRMTLAAGELGAAVESMEKATHDILKSAEGIDAQARKLSTTSDDNVQALSRSIQSQVAEIYEACNFQDLAGQRIGKVIELLSMMEIRLAAMLSPEDAATSAATESEDRLLNGPKLDGASGHISQREIDQLFG</sequence>
<evidence type="ECO:0000313" key="2">
    <source>
        <dbReference type="EMBL" id="AXK83468.1"/>
    </source>
</evidence>
<dbReference type="Gene3D" id="1.10.287.500">
    <property type="entry name" value="Helix hairpin bin"/>
    <property type="match status" value="1"/>
</dbReference>
<gene>
    <name evidence="2" type="ORF">DW352_24840</name>
</gene>
<reference evidence="2 3" key="1">
    <citation type="submission" date="2018-07" db="EMBL/GenBank/DDBJ databases">
        <authorList>
            <person name="Quirk P.G."/>
            <person name="Krulwich T.A."/>
        </authorList>
    </citation>
    <scope>NUCLEOTIDE SEQUENCE [LARGE SCALE GENOMIC DNA]</scope>
    <source>
        <strain evidence="2 3">CC-BB4</strain>
    </source>
</reference>
<feature type="region of interest" description="Disordered" evidence="1">
    <location>
        <begin position="150"/>
        <end position="171"/>
    </location>
</feature>
<dbReference type="GO" id="GO:0009288">
    <property type="term" value="C:bacterial-type flagellum"/>
    <property type="evidence" value="ECO:0007669"/>
    <property type="project" value="InterPro"/>
</dbReference>
<protein>
    <submittedName>
        <fullName evidence="2">Uncharacterized protein</fullName>
    </submittedName>
</protein>
<evidence type="ECO:0000313" key="3">
    <source>
        <dbReference type="Proteomes" id="UP000254889"/>
    </source>
</evidence>
<evidence type="ECO:0000256" key="1">
    <source>
        <dbReference type="SAM" id="MobiDB-lite"/>
    </source>
</evidence>
<dbReference type="Proteomes" id="UP000254889">
    <property type="component" value="Chromosome"/>
</dbReference>
<dbReference type="InterPro" id="IPR007439">
    <property type="entry name" value="Chemotax_Pase_CheZ"/>
</dbReference>
<accession>A0A346A2S1</accession>
<name>A0A346A2S1_9HYPH</name>